<dbReference type="EMBL" id="MG575419">
    <property type="protein sequence ID" value="QDH85471.1"/>
    <property type="molecule type" value="Genomic_DNA"/>
</dbReference>
<protein>
    <submittedName>
        <fullName evidence="1">Uncharacterized protein</fullName>
    </submittedName>
</protein>
<name>A0A514CY73_9CAUD</name>
<evidence type="ECO:0000313" key="1">
    <source>
        <dbReference type="EMBL" id="QDH85471.1"/>
    </source>
</evidence>
<organism evidence="1 2">
    <name type="scientific">Proteus phage vB_PmiP_RS8pmA</name>
    <dbReference type="NCBI Taxonomy" id="2250314"/>
    <lineage>
        <taxon>Viruses</taxon>
        <taxon>Duplodnaviria</taxon>
        <taxon>Heunggongvirae</taxon>
        <taxon>Uroviricota</taxon>
        <taxon>Caudoviricetes</taxon>
        <taxon>Autographivirales</taxon>
        <taxon>Autoscriptoviridae</taxon>
        <taxon>Slopekvirinae</taxon>
        <taxon>Novosibovirus</taxon>
        <taxon>Novosibovirus RS8pmA</taxon>
    </lineage>
</organism>
<reference evidence="1 2" key="1">
    <citation type="submission" date="2017-11" db="EMBL/GenBank/DDBJ databases">
        <title>Genomic and ecogenomic characterisation of Proteus mirabilis bacteriophage to support development of cocktails for phage therapy.</title>
        <authorList>
            <person name="Alves D.R."/>
            <person name="Nzakizwanayo J."/>
            <person name="Dedi C."/>
            <person name="Olympiou C."/>
            <person name="Hanin A."/>
            <person name="Kot W."/>
            <person name="Hansen L."/>
            <person name="Gahan C."/>
            <person name="Schellenberge P."/>
            <person name="Ogilvie L.A."/>
            <person name="Jones B.V."/>
        </authorList>
    </citation>
    <scope>NUCLEOTIDE SEQUENCE [LARGE SCALE GENOMIC DNA]</scope>
</reference>
<sequence>MSDFKTFPHYIKPHEFRELTNSLTSTAKKYKGCQSLREAIRATLQTQLNTLGIGVNNG</sequence>
<dbReference type="Proteomes" id="UP000318442">
    <property type="component" value="Segment"/>
</dbReference>
<proteinExistence type="predicted"/>
<evidence type="ECO:0000313" key="2">
    <source>
        <dbReference type="Proteomes" id="UP000318442"/>
    </source>
</evidence>
<accession>A0A514CY73</accession>
<keyword evidence="2" id="KW-1185">Reference proteome</keyword>